<evidence type="ECO:0000313" key="4">
    <source>
        <dbReference type="EMBL" id="CAH1801679.1"/>
    </source>
</evidence>
<keyword evidence="2" id="KW-0812">Transmembrane</keyword>
<feature type="compositionally biased region" description="Basic and acidic residues" evidence="1">
    <location>
        <begin position="488"/>
        <end position="504"/>
    </location>
</feature>
<evidence type="ECO:0000256" key="1">
    <source>
        <dbReference type="SAM" id="MobiDB-lite"/>
    </source>
</evidence>
<evidence type="ECO:0000313" key="5">
    <source>
        <dbReference type="Proteomes" id="UP000749559"/>
    </source>
</evidence>
<dbReference type="AlphaFoldDB" id="A0A8J1TKH1"/>
<feature type="transmembrane region" description="Helical" evidence="2">
    <location>
        <begin position="444"/>
        <end position="470"/>
    </location>
</feature>
<proteinExistence type="predicted"/>
<sequence length="552" mass="63319">MKDMMHVLYVFCCLLHYAAVWGQKTCDFIKVYESYDNHKRIPDCAIPDGFLGGNLLHSLGQCFTMACHLNANVIHYEEEYECRIFTCKSNHHETDWEYNWIKEDKSDRNNTAVTYALPHDYSKRCYNSYFVRKMLDNGSSMKSGCYLLTRYRDVKRLDKCMMKACDDKANTFNFNSDGDIPCETLHCGWNRNLNDYDLKPLIEGKGNVSTYRLSHVSKPCNTLSWNDSVQLPFVQPSCQSTFSFKSTKAVDKNLEMFCTFGANTFQDQTKYLKHIIGSRCPSNKEGTNWEFSPQKYTSDLDPSTKWLNIPHPGNPNCRSSYIFKIISLKEQNQASNCGHSKTIQQARDLRQCMLYGCELGFNVINYRSSSKQDRKCELRNCSQIQPGTYDLNYVNSTDVDVYALQRHYKHEITVPTTTPQTHRNVTPETPNNVTPETQPHERSVGILVGVIVFLTIVIILLLLAFLFYMCKYPDTIGNIRTLCANGRQSEEARQTDNTKTEMDQISRQLQKNKKIADNSSEENTGGTVRRISPHILESDNKVDGATDSGKID</sequence>
<feature type="region of interest" description="Disordered" evidence="1">
    <location>
        <begin position="487"/>
        <end position="552"/>
    </location>
</feature>
<feature type="compositionally biased region" description="Basic and acidic residues" evidence="1">
    <location>
        <begin position="536"/>
        <end position="552"/>
    </location>
</feature>
<keyword evidence="3" id="KW-0732">Signal</keyword>
<accession>A0A8J1TKH1</accession>
<name>A0A8J1TKH1_OWEFU</name>
<evidence type="ECO:0000256" key="2">
    <source>
        <dbReference type="SAM" id="Phobius"/>
    </source>
</evidence>
<protein>
    <submittedName>
        <fullName evidence="4">Uncharacterized protein</fullName>
    </submittedName>
</protein>
<keyword evidence="2" id="KW-1133">Transmembrane helix</keyword>
<gene>
    <name evidence="4" type="ORF">OFUS_LOCUS25447</name>
</gene>
<organism evidence="4 5">
    <name type="scientific">Owenia fusiformis</name>
    <name type="common">Polychaete worm</name>
    <dbReference type="NCBI Taxonomy" id="6347"/>
    <lineage>
        <taxon>Eukaryota</taxon>
        <taxon>Metazoa</taxon>
        <taxon>Spiralia</taxon>
        <taxon>Lophotrochozoa</taxon>
        <taxon>Annelida</taxon>
        <taxon>Polychaeta</taxon>
        <taxon>Sedentaria</taxon>
        <taxon>Canalipalpata</taxon>
        <taxon>Sabellida</taxon>
        <taxon>Oweniida</taxon>
        <taxon>Oweniidae</taxon>
        <taxon>Owenia</taxon>
    </lineage>
</organism>
<feature type="signal peptide" evidence="3">
    <location>
        <begin position="1"/>
        <end position="22"/>
    </location>
</feature>
<keyword evidence="2" id="KW-0472">Membrane</keyword>
<reference evidence="4" key="1">
    <citation type="submission" date="2022-03" db="EMBL/GenBank/DDBJ databases">
        <authorList>
            <person name="Martin C."/>
        </authorList>
    </citation>
    <scope>NUCLEOTIDE SEQUENCE</scope>
</reference>
<dbReference type="EMBL" id="CAIIXF020000012">
    <property type="protein sequence ID" value="CAH1801679.1"/>
    <property type="molecule type" value="Genomic_DNA"/>
</dbReference>
<feature type="compositionally biased region" description="Polar residues" evidence="1">
    <location>
        <begin position="517"/>
        <end position="526"/>
    </location>
</feature>
<feature type="chain" id="PRO_5043972231" evidence="3">
    <location>
        <begin position="23"/>
        <end position="552"/>
    </location>
</feature>
<feature type="region of interest" description="Disordered" evidence="1">
    <location>
        <begin position="417"/>
        <end position="438"/>
    </location>
</feature>
<keyword evidence="5" id="KW-1185">Reference proteome</keyword>
<dbReference type="Proteomes" id="UP000749559">
    <property type="component" value="Unassembled WGS sequence"/>
</dbReference>
<feature type="compositionally biased region" description="Low complexity" evidence="1">
    <location>
        <begin position="424"/>
        <end position="437"/>
    </location>
</feature>
<evidence type="ECO:0000256" key="3">
    <source>
        <dbReference type="SAM" id="SignalP"/>
    </source>
</evidence>
<comment type="caution">
    <text evidence="4">The sequence shown here is derived from an EMBL/GenBank/DDBJ whole genome shotgun (WGS) entry which is preliminary data.</text>
</comment>